<evidence type="ECO:0000256" key="5">
    <source>
        <dbReference type="ARBA" id="ARBA00022989"/>
    </source>
</evidence>
<evidence type="ECO:0000313" key="10">
    <source>
        <dbReference type="Proteomes" id="UP001596113"/>
    </source>
</evidence>
<dbReference type="Pfam" id="PF10555">
    <property type="entry name" value="MraY_sig1"/>
    <property type="match status" value="1"/>
</dbReference>
<feature type="transmembrane region" description="Helical" evidence="7">
    <location>
        <begin position="198"/>
        <end position="216"/>
    </location>
</feature>
<keyword evidence="4 7" id="KW-0812">Transmembrane</keyword>
<feature type="transmembrane region" description="Helical" evidence="7">
    <location>
        <begin position="175"/>
        <end position="192"/>
    </location>
</feature>
<dbReference type="PROSITE" id="PS01348">
    <property type="entry name" value="MRAY_2"/>
    <property type="match status" value="1"/>
</dbReference>
<evidence type="ECO:0000256" key="2">
    <source>
        <dbReference type="ARBA" id="ARBA00005583"/>
    </source>
</evidence>
<dbReference type="InterPro" id="IPR003524">
    <property type="entry name" value="PNAcMuramoyl-5peptid_Trfase"/>
</dbReference>
<comment type="pathway">
    <text evidence="7">Cell wall biogenesis; peptidoglycan biosynthesis.</text>
</comment>
<comment type="similarity">
    <text evidence="2 7">Belongs to the glycosyltransferase 4 family. MraY subfamily.</text>
</comment>
<comment type="function">
    <text evidence="7">Catalyzes the initial step of the lipid cycle reactions in the biosynthesis of the cell wall peptidoglycan: transfers peptidoglycan precursor phospho-MurNAc-pentapeptide from UDP-MurNAc-pentapeptide onto the lipid carrier undecaprenyl phosphate, yielding undecaprenyl-pyrophosphoryl-MurNAc-pentapeptide, known as lipid I.</text>
</comment>
<reference evidence="10" key="1">
    <citation type="journal article" date="2019" name="Int. J. Syst. Evol. Microbiol.">
        <title>The Global Catalogue of Microorganisms (GCM) 10K type strain sequencing project: providing services to taxonomists for standard genome sequencing and annotation.</title>
        <authorList>
            <consortium name="The Broad Institute Genomics Platform"/>
            <consortium name="The Broad Institute Genome Sequencing Center for Infectious Disease"/>
            <person name="Wu L."/>
            <person name="Ma J."/>
        </authorList>
    </citation>
    <scope>NUCLEOTIDE SEQUENCE [LARGE SCALE GENOMIC DNA]</scope>
    <source>
        <strain evidence="10">CGMCC 1.18575</strain>
    </source>
</reference>
<comment type="subcellular location">
    <subcellularLocation>
        <location evidence="7">Cell membrane</location>
        <topology evidence="7">Multi-pass membrane protein</topology>
    </subcellularLocation>
    <subcellularLocation>
        <location evidence="1">Membrane</location>
        <topology evidence="1">Multi-pass membrane protein</topology>
    </subcellularLocation>
</comment>
<evidence type="ECO:0000256" key="1">
    <source>
        <dbReference type="ARBA" id="ARBA00004141"/>
    </source>
</evidence>
<dbReference type="GO" id="GO:0016740">
    <property type="term" value="F:transferase activity"/>
    <property type="evidence" value="ECO:0007669"/>
    <property type="project" value="UniProtKB-KW"/>
</dbReference>
<organism evidence="9 10">
    <name type="scientific">Cohnella soli</name>
    <dbReference type="NCBI Taxonomy" id="425005"/>
    <lineage>
        <taxon>Bacteria</taxon>
        <taxon>Bacillati</taxon>
        <taxon>Bacillota</taxon>
        <taxon>Bacilli</taxon>
        <taxon>Bacillales</taxon>
        <taxon>Paenibacillaceae</taxon>
        <taxon>Cohnella</taxon>
    </lineage>
</organism>
<dbReference type="RefSeq" id="WP_378132062.1">
    <property type="nucleotide sequence ID" value="NZ_JBHSMI010000020.1"/>
</dbReference>
<dbReference type="CDD" id="cd06852">
    <property type="entry name" value="GT_MraY"/>
    <property type="match status" value="1"/>
</dbReference>
<feature type="transmembrane region" description="Helical" evidence="7">
    <location>
        <begin position="77"/>
        <end position="101"/>
    </location>
</feature>
<evidence type="ECO:0000256" key="4">
    <source>
        <dbReference type="ARBA" id="ARBA00022692"/>
    </source>
</evidence>
<comment type="cofactor">
    <cofactor evidence="7">
        <name>Mg(2+)</name>
        <dbReference type="ChEBI" id="CHEBI:18420"/>
    </cofactor>
</comment>
<evidence type="ECO:0000256" key="3">
    <source>
        <dbReference type="ARBA" id="ARBA00022679"/>
    </source>
</evidence>
<dbReference type="InterPro" id="IPR000715">
    <property type="entry name" value="Glycosyl_transferase_4"/>
</dbReference>
<name>A0ABW0HS31_9BACL</name>
<feature type="transmembrane region" description="Helical" evidence="7">
    <location>
        <begin position="149"/>
        <end position="168"/>
    </location>
</feature>
<sequence>MDYASIFWTLGVSFVLAVLFGPLFIPLLRRLKFGQQVRTDGPETHLKKSGTPTMGGIIILVALTLAFLKFADRGLEYWALITACLGFGLVGFLDDYIKIVFKRSLGLTAKQKLFGQLLFSAVFCYLLFRMDHSTAIGVPGTDWSVDLGWAYYLLVVVMFLGSTNAVNFTDGLDGLLSGTSALAFGAFAIIAVEATQPQSAVFSAAVVGAVLGFLVYNAHPAKIFMGDTGSLGLGGGIAAVAILTKTELLLVVIGGVFVLEMLSVIIQVISFKTRGKRVFKMSPIHHHFELSGWSEWRVVTTFWFVGLLLAAAGLLLFKAKGL</sequence>
<gene>
    <name evidence="7 9" type="primary">mraY</name>
    <name evidence="9" type="ORF">ACFPOF_09965</name>
</gene>
<accession>A0ABW0HS31</accession>
<dbReference type="EMBL" id="JBHSMI010000020">
    <property type="protein sequence ID" value="MFC5403055.1"/>
    <property type="molecule type" value="Genomic_DNA"/>
</dbReference>
<feature type="transmembrane region" description="Helical" evidence="7">
    <location>
        <begin position="249"/>
        <end position="271"/>
    </location>
</feature>
<feature type="transmembrane region" description="Helical" evidence="7">
    <location>
        <begin position="113"/>
        <end position="129"/>
    </location>
</feature>
<evidence type="ECO:0000256" key="7">
    <source>
        <dbReference type="HAMAP-Rule" id="MF_00038"/>
    </source>
</evidence>
<dbReference type="Pfam" id="PF00953">
    <property type="entry name" value="Glycos_transf_4"/>
    <property type="match status" value="1"/>
</dbReference>
<dbReference type="NCBIfam" id="TIGR00445">
    <property type="entry name" value="mraY"/>
    <property type="match status" value="1"/>
</dbReference>
<comment type="catalytic activity">
    <reaction evidence="7">
        <text>UDP-N-acetyl-alpha-D-muramoyl-L-alanyl-gamma-D-glutamyl-meso-2,6-diaminopimeloyl-D-alanyl-D-alanine + di-trans,octa-cis-undecaprenyl phosphate = di-trans,octa-cis-undecaprenyl diphospho-N-acetyl-alpha-D-muramoyl-L-alanyl-D-glutamyl-meso-2,6-diaminopimeloyl-D-alanyl-D-alanine + UMP</text>
        <dbReference type="Rhea" id="RHEA:28386"/>
        <dbReference type="ChEBI" id="CHEBI:57865"/>
        <dbReference type="ChEBI" id="CHEBI:60392"/>
        <dbReference type="ChEBI" id="CHEBI:61386"/>
        <dbReference type="ChEBI" id="CHEBI:61387"/>
        <dbReference type="EC" id="2.7.8.13"/>
    </reaction>
</comment>
<evidence type="ECO:0000256" key="8">
    <source>
        <dbReference type="NCBIfam" id="TIGR00445"/>
    </source>
</evidence>
<keyword evidence="7" id="KW-0961">Cell wall biogenesis/degradation</keyword>
<keyword evidence="10" id="KW-1185">Reference proteome</keyword>
<keyword evidence="7" id="KW-1003">Cell membrane</keyword>
<keyword evidence="7" id="KW-0133">Cell shape</keyword>
<dbReference type="HAMAP" id="MF_00038">
    <property type="entry name" value="MraY"/>
    <property type="match status" value="1"/>
</dbReference>
<comment type="caution">
    <text evidence="9">The sequence shown here is derived from an EMBL/GenBank/DDBJ whole genome shotgun (WGS) entry which is preliminary data.</text>
</comment>
<dbReference type="Proteomes" id="UP001596113">
    <property type="component" value="Unassembled WGS sequence"/>
</dbReference>
<keyword evidence="3 7" id="KW-0808">Transferase</keyword>
<keyword evidence="7" id="KW-0479">Metal-binding</keyword>
<dbReference type="PROSITE" id="PS01347">
    <property type="entry name" value="MRAY_1"/>
    <property type="match status" value="1"/>
</dbReference>
<keyword evidence="6 7" id="KW-0472">Membrane</keyword>
<evidence type="ECO:0000256" key="6">
    <source>
        <dbReference type="ARBA" id="ARBA00023136"/>
    </source>
</evidence>
<feature type="transmembrane region" description="Helical" evidence="7">
    <location>
        <begin position="298"/>
        <end position="317"/>
    </location>
</feature>
<keyword evidence="5 7" id="KW-1133">Transmembrane helix</keyword>
<dbReference type="PANTHER" id="PTHR22926">
    <property type="entry name" value="PHOSPHO-N-ACETYLMURAMOYL-PENTAPEPTIDE-TRANSFERASE"/>
    <property type="match status" value="1"/>
</dbReference>
<dbReference type="InterPro" id="IPR018480">
    <property type="entry name" value="PNAcMuramoyl-5peptid_Trfase_CS"/>
</dbReference>
<dbReference type="PANTHER" id="PTHR22926:SF5">
    <property type="entry name" value="PHOSPHO-N-ACETYLMURAMOYL-PENTAPEPTIDE-TRANSFERASE HOMOLOG"/>
    <property type="match status" value="1"/>
</dbReference>
<dbReference type="EC" id="2.7.8.13" evidence="7 8"/>
<proteinExistence type="inferred from homology"/>
<keyword evidence="7" id="KW-0573">Peptidoglycan synthesis</keyword>
<feature type="transmembrane region" description="Helical" evidence="7">
    <location>
        <begin position="49"/>
        <end position="71"/>
    </location>
</feature>
<evidence type="ECO:0000313" key="9">
    <source>
        <dbReference type="EMBL" id="MFC5403055.1"/>
    </source>
</evidence>
<feature type="transmembrane region" description="Helical" evidence="7">
    <location>
        <begin position="6"/>
        <end position="28"/>
    </location>
</feature>
<keyword evidence="7" id="KW-0132">Cell division</keyword>
<keyword evidence="7" id="KW-0131">Cell cycle</keyword>
<keyword evidence="7" id="KW-0460">Magnesium</keyword>
<protein>
    <recommendedName>
        <fullName evidence="7 8">Phospho-N-acetylmuramoyl-pentapeptide-transferase</fullName>
        <ecNumber evidence="7 8">2.7.8.13</ecNumber>
    </recommendedName>
    <alternativeName>
        <fullName evidence="7">UDP-MurNAc-pentapeptide phosphotransferase</fullName>
    </alternativeName>
</protein>